<proteinExistence type="predicted"/>
<name>X0WFY6_9ZZZZ</name>
<feature type="non-terminal residue" evidence="1">
    <location>
        <position position="257"/>
    </location>
</feature>
<evidence type="ECO:0000313" key="1">
    <source>
        <dbReference type="EMBL" id="GAG22092.1"/>
    </source>
</evidence>
<accession>X0WFY6</accession>
<organism evidence="1">
    <name type="scientific">marine sediment metagenome</name>
    <dbReference type="NCBI Taxonomy" id="412755"/>
    <lineage>
        <taxon>unclassified sequences</taxon>
        <taxon>metagenomes</taxon>
        <taxon>ecological metagenomes</taxon>
    </lineage>
</organism>
<gene>
    <name evidence="1" type="ORF">S01H1_55047</name>
</gene>
<sequence>LDVLISGGVYDRAIRTGDALLLREEYTDAQRAPVHLRLARARCGEAQRDRLIAGHIGRQIAEHYRYAASYGLALTAADLANMGQAFEWQQRFADALEHYEKAIARGIERRSDLRKHALTLHRRLGTPAEDLNQLLDSFMAEIEDHRLDLRLWAIEQKLDVLEELGRLDEASTLLVRNADRFRDSDLRDSFNYIEALLLQKTGNYEEAETYLRMIRNRVGLDDEAEAKTGWLLGRVILNDGGPQRPLEALSFFRDVVD</sequence>
<evidence type="ECO:0008006" key="2">
    <source>
        <dbReference type="Google" id="ProtNLM"/>
    </source>
</evidence>
<dbReference type="InterPro" id="IPR011990">
    <property type="entry name" value="TPR-like_helical_dom_sf"/>
</dbReference>
<dbReference type="SUPFAM" id="SSF81901">
    <property type="entry name" value="HCP-like"/>
    <property type="match status" value="1"/>
</dbReference>
<feature type="non-terminal residue" evidence="1">
    <location>
        <position position="1"/>
    </location>
</feature>
<comment type="caution">
    <text evidence="1">The sequence shown here is derived from an EMBL/GenBank/DDBJ whole genome shotgun (WGS) entry which is preliminary data.</text>
</comment>
<dbReference type="AlphaFoldDB" id="X0WFY6"/>
<dbReference type="Gene3D" id="1.25.40.10">
    <property type="entry name" value="Tetratricopeptide repeat domain"/>
    <property type="match status" value="1"/>
</dbReference>
<reference evidence="1" key="1">
    <citation type="journal article" date="2014" name="Front. Microbiol.">
        <title>High frequency of phylogenetically diverse reductive dehalogenase-homologous genes in deep subseafloor sedimentary metagenomes.</title>
        <authorList>
            <person name="Kawai M."/>
            <person name="Futagami T."/>
            <person name="Toyoda A."/>
            <person name="Takaki Y."/>
            <person name="Nishi S."/>
            <person name="Hori S."/>
            <person name="Arai W."/>
            <person name="Tsubouchi T."/>
            <person name="Morono Y."/>
            <person name="Uchiyama I."/>
            <person name="Ito T."/>
            <person name="Fujiyama A."/>
            <person name="Inagaki F."/>
            <person name="Takami H."/>
        </authorList>
    </citation>
    <scope>NUCLEOTIDE SEQUENCE</scope>
    <source>
        <strain evidence="1">Expedition CK06-06</strain>
    </source>
</reference>
<dbReference type="EMBL" id="BARS01035750">
    <property type="protein sequence ID" value="GAG22092.1"/>
    <property type="molecule type" value="Genomic_DNA"/>
</dbReference>
<protein>
    <recommendedName>
        <fullName evidence="2">MalT-like TPR region domain-containing protein</fullName>
    </recommendedName>
</protein>